<accession>A0A9P0FFL2</accession>
<feature type="compositionally biased region" description="Basic and acidic residues" evidence="1">
    <location>
        <begin position="170"/>
        <end position="180"/>
    </location>
</feature>
<gene>
    <name evidence="3" type="ORF">MELIAE_LOCUS5939</name>
</gene>
<proteinExistence type="predicted"/>
<dbReference type="EMBL" id="OV121134">
    <property type="protein sequence ID" value="CAH0554094.1"/>
    <property type="molecule type" value="Genomic_DNA"/>
</dbReference>
<feature type="signal peptide" evidence="2">
    <location>
        <begin position="1"/>
        <end position="18"/>
    </location>
</feature>
<keyword evidence="4" id="KW-1185">Reference proteome</keyword>
<evidence type="ECO:0000313" key="3">
    <source>
        <dbReference type="EMBL" id="CAH0554094.1"/>
    </source>
</evidence>
<feature type="compositionally biased region" description="Basic and acidic residues" evidence="1">
    <location>
        <begin position="73"/>
        <end position="124"/>
    </location>
</feature>
<reference evidence="3" key="1">
    <citation type="submission" date="2021-12" db="EMBL/GenBank/DDBJ databases">
        <authorList>
            <person name="King R."/>
        </authorList>
    </citation>
    <scope>NUCLEOTIDE SEQUENCE</scope>
</reference>
<evidence type="ECO:0000256" key="1">
    <source>
        <dbReference type="SAM" id="MobiDB-lite"/>
    </source>
</evidence>
<protein>
    <submittedName>
        <fullName evidence="3">Uncharacterized protein</fullName>
    </submittedName>
</protein>
<evidence type="ECO:0000256" key="2">
    <source>
        <dbReference type="SAM" id="SignalP"/>
    </source>
</evidence>
<feature type="chain" id="PRO_5040295863" evidence="2">
    <location>
        <begin position="19"/>
        <end position="214"/>
    </location>
</feature>
<dbReference type="Proteomes" id="UP001154078">
    <property type="component" value="Chromosome 3"/>
</dbReference>
<dbReference type="OrthoDB" id="8193799at2759"/>
<sequence>MSKMLGAIFLVFIASAESLTLPDTSEITGDYLRTKRDTPEGIEDILGPGIQDAFFHTYGDDKDGDGDLQGYSKKYDDDGEDGYKHFDSYHKKDGDNYAFEKHTEYGQENKNEADAGEKSQKLQENEEINDYDDAEEEDETKNVYKVAVPLKEVGKKYLKSNPSATYRQKRQSDDRSYERRSNRRRDRYDDDDDDDDDDRRGRRYRQSDEDDDDY</sequence>
<dbReference type="AlphaFoldDB" id="A0A9P0FFL2"/>
<name>A0A9P0FFL2_BRAAE</name>
<feature type="region of interest" description="Disordered" evidence="1">
    <location>
        <begin position="61"/>
        <end position="214"/>
    </location>
</feature>
<organism evidence="3 4">
    <name type="scientific">Brassicogethes aeneus</name>
    <name type="common">Rape pollen beetle</name>
    <name type="synonym">Meligethes aeneus</name>
    <dbReference type="NCBI Taxonomy" id="1431903"/>
    <lineage>
        <taxon>Eukaryota</taxon>
        <taxon>Metazoa</taxon>
        <taxon>Ecdysozoa</taxon>
        <taxon>Arthropoda</taxon>
        <taxon>Hexapoda</taxon>
        <taxon>Insecta</taxon>
        <taxon>Pterygota</taxon>
        <taxon>Neoptera</taxon>
        <taxon>Endopterygota</taxon>
        <taxon>Coleoptera</taxon>
        <taxon>Polyphaga</taxon>
        <taxon>Cucujiformia</taxon>
        <taxon>Nitidulidae</taxon>
        <taxon>Meligethinae</taxon>
        <taxon>Brassicogethes</taxon>
    </lineage>
</organism>
<evidence type="ECO:0000313" key="4">
    <source>
        <dbReference type="Proteomes" id="UP001154078"/>
    </source>
</evidence>
<feature type="compositionally biased region" description="Acidic residues" evidence="1">
    <location>
        <begin position="125"/>
        <end position="139"/>
    </location>
</feature>
<keyword evidence="2" id="KW-0732">Signal</keyword>